<dbReference type="SUPFAM" id="SSF54991">
    <property type="entry name" value="Anticodon-binding domain of PheRS"/>
    <property type="match status" value="1"/>
</dbReference>
<dbReference type="InterPro" id="IPR005147">
    <property type="entry name" value="tRNA_synthase_B5-dom"/>
</dbReference>
<dbReference type="GO" id="GO:0005524">
    <property type="term" value="F:ATP binding"/>
    <property type="evidence" value="ECO:0007669"/>
    <property type="project" value="UniProtKB-UniRule"/>
</dbReference>
<feature type="binding site" evidence="15">
    <location>
        <position position="355"/>
    </location>
    <ligand>
        <name>Mg(2+)</name>
        <dbReference type="ChEBI" id="CHEBI:18420"/>
        <note>shared with alpha subunit</note>
    </ligand>
</feature>
<dbReference type="GO" id="GO:0000049">
    <property type="term" value="F:tRNA binding"/>
    <property type="evidence" value="ECO:0007669"/>
    <property type="project" value="UniProtKB-KW"/>
</dbReference>
<keyword evidence="7 15" id="KW-0479">Metal-binding</keyword>
<dbReference type="PROSITE" id="PS51447">
    <property type="entry name" value="FDX_ACB"/>
    <property type="match status" value="1"/>
</dbReference>
<dbReference type="Proteomes" id="UP000230215">
    <property type="component" value="Unassembled WGS sequence"/>
</dbReference>
<dbReference type="GO" id="GO:0009328">
    <property type="term" value="C:phenylalanine-tRNA ligase complex"/>
    <property type="evidence" value="ECO:0007669"/>
    <property type="project" value="TreeGrafter"/>
</dbReference>
<dbReference type="Pfam" id="PF03484">
    <property type="entry name" value="B5"/>
    <property type="match status" value="1"/>
</dbReference>
<dbReference type="Gene3D" id="3.30.70.380">
    <property type="entry name" value="Ferrodoxin-fold anticodon-binding domain"/>
    <property type="match status" value="1"/>
</dbReference>
<feature type="domain" description="FDX-ACB" evidence="16">
    <location>
        <begin position="610"/>
        <end position="703"/>
    </location>
</feature>
<dbReference type="SUPFAM" id="SSF55681">
    <property type="entry name" value="Class II aaRS and biotin synthetases"/>
    <property type="match status" value="1"/>
</dbReference>
<dbReference type="InterPro" id="IPR005146">
    <property type="entry name" value="B3/B4_tRNA-bd"/>
</dbReference>
<dbReference type="SUPFAM" id="SSF56037">
    <property type="entry name" value="PheT/TilS domain"/>
    <property type="match status" value="1"/>
</dbReference>
<dbReference type="GO" id="GO:0004826">
    <property type="term" value="F:phenylalanine-tRNA ligase activity"/>
    <property type="evidence" value="ECO:0007669"/>
    <property type="project" value="UniProtKB-UniRule"/>
</dbReference>
<evidence type="ECO:0000259" key="17">
    <source>
        <dbReference type="PROSITE" id="PS51483"/>
    </source>
</evidence>
<dbReference type="InterPro" id="IPR045864">
    <property type="entry name" value="aa-tRNA-synth_II/BPL/LPL"/>
</dbReference>
<dbReference type="FunFam" id="3.30.70.380:FF:000001">
    <property type="entry name" value="Phenylalanine--tRNA ligase beta subunit"/>
    <property type="match status" value="1"/>
</dbReference>
<comment type="caution">
    <text evidence="18">The sequence shown here is derived from an EMBL/GenBank/DDBJ whole genome shotgun (WGS) entry which is preliminary data.</text>
</comment>
<keyword evidence="13 15" id="KW-0030">Aminoacyl-tRNA synthetase</keyword>
<dbReference type="InterPro" id="IPR005121">
    <property type="entry name" value="Fdx_antiC-bd"/>
</dbReference>
<dbReference type="GO" id="GO:0006432">
    <property type="term" value="P:phenylalanyl-tRNA aminoacylation"/>
    <property type="evidence" value="ECO:0007669"/>
    <property type="project" value="UniProtKB-UniRule"/>
</dbReference>
<keyword evidence="12 15" id="KW-0648">Protein biosynthesis</keyword>
<reference evidence="19" key="1">
    <citation type="submission" date="2017-09" db="EMBL/GenBank/DDBJ databases">
        <title>Depth-based differentiation of microbial function through sediment-hosted aquifers and enrichment of novel symbionts in the deep terrestrial subsurface.</title>
        <authorList>
            <person name="Probst A.J."/>
            <person name="Ladd B."/>
            <person name="Jarett J.K."/>
            <person name="Geller-Mcgrath D.E."/>
            <person name="Sieber C.M.K."/>
            <person name="Emerson J.B."/>
            <person name="Anantharaman K."/>
            <person name="Thomas B.C."/>
            <person name="Malmstrom R."/>
            <person name="Stieglmeier M."/>
            <person name="Klingl A."/>
            <person name="Woyke T."/>
            <person name="Ryan C.M."/>
            <person name="Banfield J.F."/>
        </authorList>
    </citation>
    <scope>NUCLEOTIDE SEQUENCE [LARGE SCALE GENOMIC DNA]</scope>
</reference>
<dbReference type="Gene3D" id="3.30.930.10">
    <property type="entry name" value="Bira Bifunctional Protein, Domain 2"/>
    <property type="match status" value="1"/>
</dbReference>
<dbReference type="AlphaFoldDB" id="A0A2M7H1U6"/>
<dbReference type="InterPro" id="IPR009061">
    <property type="entry name" value="DNA-bd_dom_put_sf"/>
</dbReference>
<dbReference type="Pfam" id="PF17759">
    <property type="entry name" value="tRNA_synthFbeta"/>
    <property type="match status" value="1"/>
</dbReference>
<name>A0A2M7H1U6_9BACT</name>
<organism evidence="18 19">
    <name type="scientific">Candidatus Nealsonbacteria bacterium CG15_BIG_FIL_POST_REV_8_21_14_020_37_12</name>
    <dbReference type="NCBI Taxonomy" id="1974716"/>
    <lineage>
        <taxon>Bacteria</taxon>
        <taxon>Candidatus Nealsoniibacteriota</taxon>
    </lineage>
</organism>
<dbReference type="Gene3D" id="3.30.56.10">
    <property type="match status" value="2"/>
</dbReference>
<dbReference type="HAMAP" id="MF_00283">
    <property type="entry name" value="Phe_tRNA_synth_beta1"/>
    <property type="match status" value="1"/>
</dbReference>
<dbReference type="PANTHER" id="PTHR10947:SF0">
    <property type="entry name" value="PHENYLALANINE--TRNA LIGASE BETA SUBUNIT"/>
    <property type="match status" value="1"/>
</dbReference>
<sequence>MLFSYNWLQSFFKKKLPKPEKLAEILALHSFEVEEVKRVRKDWALDIDVLPNRAPDCFSHLGITREISAILNYKLGIGEWKLTEDKNLKAKDFVSVEVKPRQACPRYTARVITDVKVGPSPKWIRDRLEVCGLRPINNVVDIANYVMLETGQPLHAFDSEKLEGQKIIIRFAKEREKIVTLDEEKYDLDEDILVIADEKSPVAIAGIKGGKLPEIDNKTKIVVLESANFNPKVIRKGSKTIDLKTDASWRFEHGIDPNLTEIGINRAAFLIQKIAKGNVAKGLIDFYPKKVLPKRIRLDFDYVKSLLGREIPKKEIINILKRLDFKITGVRPLQIEVEVPTFRLDISIPEDLIEEIGRIYGYQRIKATFPTVSLIPPKRNLDIFWENVIKNILKEAGLTEVYNYSFVSPEQFSIFNSQFSKVVDELRSSSRFANARVIEVENPISEEQKYLRPSLIPNLLKNVQKNQKNFREIRIFELGKIFQAPRTEKRMLTGLITGDAFYQMKGVIDSLLQKIGISNIWYDEFEATPEDSNPPATLPSKGRAPSKISIWHPKICAEIKVNHEETGFLGEISQKILGDLEIEGKLVVFDIDFEKLQRLSSEETIYQPISRYPAAVRDIAVLVPPEVRVEEVLNKIETAAGILVRDVDLFDIYEGEELPEGKKNLAFHIIYQAKDRTLSSKEIDEIQDKIIKALEEELEWEVRK</sequence>
<dbReference type="SMART" id="SM00873">
    <property type="entry name" value="B3_4"/>
    <property type="match status" value="1"/>
</dbReference>
<evidence type="ECO:0000313" key="19">
    <source>
        <dbReference type="Proteomes" id="UP000230215"/>
    </source>
</evidence>
<evidence type="ECO:0000256" key="5">
    <source>
        <dbReference type="ARBA" id="ARBA00022555"/>
    </source>
</evidence>
<feature type="domain" description="B5" evidence="17">
    <location>
        <begin position="291"/>
        <end position="367"/>
    </location>
</feature>
<evidence type="ECO:0000256" key="13">
    <source>
        <dbReference type="ARBA" id="ARBA00023146"/>
    </source>
</evidence>
<comment type="subcellular location">
    <subcellularLocation>
        <location evidence="1 15">Cytoplasm</location>
    </subcellularLocation>
</comment>
<evidence type="ECO:0000256" key="11">
    <source>
        <dbReference type="ARBA" id="ARBA00022884"/>
    </source>
</evidence>
<dbReference type="NCBIfam" id="TIGR00472">
    <property type="entry name" value="pheT_bact"/>
    <property type="match status" value="1"/>
</dbReference>
<keyword evidence="11" id="KW-0694">RNA-binding</keyword>
<proteinExistence type="inferred from homology"/>
<dbReference type="CDD" id="cd00769">
    <property type="entry name" value="PheRS_beta_core"/>
    <property type="match status" value="1"/>
</dbReference>
<dbReference type="SMART" id="SM00896">
    <property type="entry name" value="FDX-ACB"/>
    <property type="match status" value="1"/>
</dbReference>
<comment type="cofactor">
    <cofactor evidence="15">
        <name>Mg(2+)</name>
        <dbReference type="ChEBI" id="CHEBI:18420"/>
    </cofactor>
    <text evidence="15">Binds 2 magnesium ions per tetramer.</text>
</comment>
<gene>
    <name evidence="15" type="primary">pheT</name>
    <name evidence="18" type="ORF">COW25_00645</name>
</gene>
<keyword evidence="6 15" id="KW-0436">Ligase</keyword>
<comment type="catalytic activity">
    <reaction evidence="14 15">
        <text>tRNA(Phe) + L-phenylalanine + ATP = L-phenylalanyl-tRNA(Phe) + AMP + diphosphate + H(+)</text>
        <dbReference type="Rhea" id="RHEA:19413"/>
        <dbReference type="Rhea" id="RHEA-COMP:9668"/>
        <dbReference type="Rhea" id="RHEA-COMP:9699"/>
        <dbReference type="ChEBI" id="CHEBI:15378"/>
        <dbReference type="ChEBI" id="CHEBI:30616"/>
        <dbReference type="ChEBI" id="CHEBI:33019"/>
        <dbReference type="ChEBI" id="CHEBI:58095"/>
        <dbReference type="ChEBI" id="CHEBI:78442"/>
        <dbReference type="ChEBI" id="CHEBI:78531"/>
        <dbReference type="ChEBI" id="CHEBI:456215"/>
        <dbReference type="EC" id="6.1.1.20"/>
    </reaction>
</comment>
<comment type="similarity">
    <text evidence="2 15">Belongs to the phenylalanyl-tRNA synthetase beta subunit family. Type 1 subfamily.</text>
</comment>
<dbReference type="InterPro" id="IPR045060">
    <property type="entry name" value="Phe-tRNA-ligase_IIc_bsu"/>
</dbReference>
<evidence type="ECO:0000313" key="18">
    <source>
        <dbReference type="EMBL" id="PIW35212.1"/>
    </source>
</evidence>
<dbReference type="EC" id="6.1.1.20" evidence="15"/>
<keyword evidence="10 15" id="KW-0460">Magnesium</keyword>
<keyword evidence="8 15" id="KW-0547">Nucleotide-binding</keyword>
<evidence type="ECO:0000256" key="1">
    <source>
        <dbReference type="ARBA" id="ARBA00004496"/>
    </source>
</evidence>
<evidence type="ECO:0000256" key="15">
    <source>
        <dbReference type="HAMAP-Rule" id="MF_00283"/>
    </source>
</evidence>
<keyword evidence="9 15" id="KW-0067">ATP-binding</keyword>
<evidence type="ECO:0000256" key="3">
    <source>
        <dbReference type="ARBA" id="ARBA00011209"/>
    </source>
</evidence>
<evidence type="ECO:0000256" key="2">
    <source>
        <dbReference type="ARBA" id="ARBA00008653"/>
    </source>
</evidence>
<dbReference type="FunFam" id="3.50.40.10:FF:000001">
    <property type="entry name" value="Phenylalanine--tRNA ligase beta subunit"/>
    <property type="match status" value="1"/>
</dbReference>
<protein>
    <recommendedName>
        <fullName evidence="15">Phenylalanine--tRNA ligase beta subunit</fullName>
        <ecNumber evidence="15">6.1.1.20</ecNumber>
    </recommendedName>
    <alternativeName>
        <fullName evidence="15">Phenylalanyl-tRNA synthetase beta subunit</fullName>
        <shortName evidence="15">PheRS</shortName>
    </alternativeName>
</protein>
<dbReference type="EMBL" id="PFGB01000021">
    <property type="protein sequence ID" value="PIW35212.1"/>
    <property type="molecule type" value="Genomic_DNA"/>
</dbReference>
<evidence type="ECO:0000256" key="7">
    <source>
        <dbReference type="ARBA" id="ARBA00022723"/>
    </source>
</evidence>
<dbReference type="InterPro" id="IPR036690">
    <property type="entry name" value="Fdx_antiC-bd_sf"/>
</dbReference>
<dbReference type="SUPFAM" id="SSF46955">
    <property type="entry name" value="Putative DNA-binding domain"/>
    <property type="match status" value="2"/>
</dbReference>
<feature type="binding site" evidence="15">
    <location>
        <position position="351"/>
    </location>
    <ligand>
        <name>Mg(2+)</name>
        <dbReference type="ChEBI" id="CHEBI:18420"/>
        <note>shared with alpha subunit</note>
    </ligand>
</feature>
<evidence type="ECO:0000256" key="6">
    <source>
        <dbReference type="ARBA" id="ARBA00022598"/>
    </source>
</evidence>
<comment type="subunit">
    <text evidence="3 15">Tetramer of two alpha and two beta subunits.</text>
</comment>
<keyword evidence="5" id="KW-0820">tRNA-binding</keyword>
<dbReference type="InterPro" id="IPR004532">
    <property type="entry name" value="Phe-tRNA-ligase_IIc_bsu_bact"/>
</dbReference>
<evidence type="ECO:0000256" key="8">
    <source>
        <dbReference type="ARBA" id="ARBA00022741"/>
    </source>
</evidence>
<keyword evidence="4 15" id="KW-0963">Cytoplasm</keyword>
<feature type="binding site" evidence="15">
    <location>
        <position position="345"/>
    </location>
    <ligand>
        <name>Mg(2+)</name>
        <dbReference type="ChEBI" id="CHEBI:18420"/>
        <note>shared with alpha subunit</note>
    </ligand>
</feature>
<dbReference type="Pfam" id="PF03147">
    <property type="entry name" value="FDX-ACB"/>
    <property type="match status" value="1"/>
</dbReference>
<dbReference type="Pfam" id="PF03483">
    <property type="entry name" value="B3_4"/>
    <property type="match status" value="1"/>
</dbReference>
<dbReference type="PROSITE" id="PS51483">
    <property type="entry name" value="B5"/>
    <property type="match status" value="1"/>
</dbReference>
<evidence type="ECO:0000259" key="16">
    <source>
        <dbReference type="PROSITE" id="PS51447"/>
    </source>
</evidence>
<evidence type="ECO:0000256" key="9">
    <source>
        <dbReference type="ARBA" id="ARBA00022840"/>
    </source>
</evidence>
<evidence type="ECO:0000256" key="14">
    <source>
        <dbReference type="ARBA" id="ARBA00049255"/>
    </source>
</evidence>
<dbReference type="InterPro" id="IPR041616">
    <property type="entry name" value="PheRS_beta_core"/>
</dbReference>
<evidence type="ECO:0000256" key="4">
    <source>
        <dbReference type="ARBA" id="ARBA00022490"/>
    </source>
</evidence>
<feature type="binding site" evidence="15">
    <location>
        <position position="354"/>
    </location>
    <ligand>
        <name>Mg(2+)</name>
        <dbReference type="ChEBI" id="CHEBI:18420"/>
        <note>shared with alpha subunit</note>
    </ligand>
</feature>
<accession>A0A2M7H1U6</accession>
<dbReference type="GO" id="GO:0000287">
    <property type="term" value="F:magnesium ion binding"/>
    <property type="evidence" value="ECO:0007669"/>
    <property type="project" value="UniProtKB-UniRule"/>
</dbReference>
<evidence type="ECO:0000256" key="12">
    <source>
        <dbReference type="ARBA" id="ARBA00022917"/>
    </source>
</evidence>
<evidence type="ECO:0000256" key="10">
    <source>
        <dbReference type="ARBA" id="ARBA00022842"/>
    </source>
</evidence>
<dbReference type="SMART" id="SM00874">
    <property type="entry name" value="B5"/>
    <property type="match status" value="1"/>
</dbReference>
<dbReference type="InterPro" id="IPR020825">
    <property type="entry name" value="Phe-tRNA_synthase-like_B3/B4"/>
</dbReference>
<dbReference type="Gene3D" id="3.50.40.10">
    <property type="entry name" value="Phenylalanyl-trna Synthetase, Chain B, domain 3"/>
    <property type="match status" value="1"/>
</dbReference>
<dbReference type="PANTHER" id="PTHR10947">
    <property type="entry name" value="PHENYLALANYL-TRNA SYNTHETASE BETA CHAIN AND LEUCINE-RICH REPEAT-CONTAINING PROTEIN 47"/>
    <property type="match status" value="1"/>
</dbReference>